<dbReference type="Gene3D" id="1.10.3210.10">
    <property type="entry name" value="Hypothetical protein af1432"/>
    <property type="match status" value="1"/>
</dbReference>
<organism evidence="3 4">
    <name type="scientific">Hydrogenophilus thermoluteolus</name>
    <name type="common">Pseudomonas hydrogenothermophila</name>
    <dbReference type="NCBI Taxonomy" id="297"/>
    <lineage>
        <taxon>Bacteria</taxon>
        <taxon>Pseudomonadati</taxon>
        <taxon>Pseudomonadota</taxon>
        <taxon>Hydrogenophilia</taxon>
        <taxon>Hydrogenophilales</taxon>
        <taxon>Hydrogenophilaceae</taxon>
        <taxon>Hydrogenophilus</taxon>
    </lineage>
</organism>
<dbReference type="InterPro" id="IPR052340">
    <property type="entry name" value="RNase_Y/CdgJ"/>
</dbReference>
<gene>
    <name evidence="3" type="ORF">HPTL_1713</name>
</gene>
<dbReference type="SUPFAM" id="SSF109604">
    <property type="entry name" value="HD-domain/PDEase-like"/>
    <property type="match status" value="1"/>
</dbReference>
<evidence type="ECO:0000259" key="2">
    <source>
        <dbReference type="PROSITE" id="PS51833"/>
    </source>
</evidence>
<keyword evidence="3" id="KW-0808">Transferase</keyword>
<keyword evidence="3" id="KW-0418">Kinase</keyword>
<protein>
    <submittedName>
        <fullName evidence="3">Serine/threonine protein kinase</fullName>
    </submittedName>
</protein>
<dbReference type="Pfam" id="PF08668">
    <property type="entry name" value="HDOD"/>
    <property type="match status" value="1"/>
</dbReference>
<dbReference type="PROSITE" id="PS51833">
    <property type="entry name" value="HDOD"/>
    <property type="match status" value="1"/>
</dbReference>
<sequence>MDPMEQSSESSAQSVLASLWERMNAQGEFPALARSVGLVVQLAESNDARVDHLASVILRDVSLASRILRLANSATYRRSGMPEITTVSRALVLLGLETVRNLALTSVVLQRLGNAQGTIAVEWARALVSALFAEQLAPSFRIKGERAFLSTLFRHLGRLLIHHYFSEEAAQIQALVAAGMSEAKAEYQVLGVHCATFGLFVAKAWGLPLAVQQAIAPTVGAPPVTLTQEQDAVRWLTAAAEAAGAQLAQGKTLAALYGELTHRYPFLKSIDASQWQASTKRCEEAAAQWWRALEGAGDPFTVFADPGTQPDHGRKAPHRAHSPEAPADASAGPTAKTDHDNDDYAPDPQTPVDEAQAMRRILVGIEEYSQSLLEGQPWASVAVMACEIAWRALRCERILLFLCEGDRLVPAFGIAPEWRDLRAALWHIPLSGPGHVFQLAVARGLDIEIEMRSDPAIAAKFPDAMRRLPRGESVLLLPLRTRDETFGLAYLDKPLPRQFQLSPELKRVIRLWRNQVALGWAQARTKAQEAV</sequence>
<dbReference type="SUPFAM" id="SSF55781">
    <property type="entry name" value="GAF domain-like"/>
    <property type="match status" value="1"/>
</dbReference>
<name>A0A2Z6DZL4_HYDTE</name>
<dbReference type="Proteomes" id="UP000262004">
    <property type="component" value="Chromosome"/>
</dbReference>
<feature type="domain" description="HDOD" evidence="2">
    <location>
        <begin position="29"/>
        <end position="221"/>
    </location>
</feature>
<dbReference type="PANTHER" id="PTHR33525">
    <property type="match status" value="1"/>
</dbReference>
<dbReference type="InterPro" id="IPR029016">
    <property type="entry name" value="GAF-like_dom_sf"/>
</dbReference>
<dbReference type="AlphaFoldDB" id="A0A2Z6DZL4"/>
<dbReference type="EMBL" id="AP018558">
    <property type="protein sequence ID" value="BBD77971.1"/>
    <property type="molecule type" value="Genomic_DNA"/>
</dbReference>
<keyword evidence="3" id="KW-0723">Serine/threonine-protein kinase</keyword>
<dbReference type="Gene3D" id="3.30.450.40">
    <property type="match status" value="1"/>
</dbReference>
<dbReference type="KEGG" id="htl:HPTL_1713"/>
<evidence type="ECO:0000313" key="3">
    <source>
        <dbReference type="EMBL" id="BBD77971.1"/>
    </source>
</evidence>
<dbReference type="GO" id="GO:0004674">
    <property type="term" value="F:protein serine/threonine kinase activity"/>
    <property type="evidence" value="ECO:0007669"/>
    <property type="project" value="UniProtKB-KW"/>
</dbReference>
<proteinExistence type="predicted"/>
<dbReference type="InterPro" id="IPR013976">
    <property type="entry name" value="HDOD"/>
</dbReference>
<evidence type="ECO:0000313" key="4">
    <source>
        <dbReference type="Proteomes" id="UP000262004"/>
    </source>
</evidence>
<dbReference type="OrthoDB" id="9791419at2"/>
<dbReference type="PANTHER" id="PTHR33525:SF6">
    <property type="entry name" value="HDOD DOMAIN-CONTAINING PROTEIN"/>
    <property type="match status" value="1"/>
</dbReference>
<evidence type="ECO:0000256" key="1">
    <source>
        <dbReference type="SAM" id="MobiDB-lite"/>
    </source>
</evidence>
<keyword evidence="4" id="KW-1185">Reference proteome</keyword>
<accession>A0A2Z6DZL4</accession>
<reference evidence="3 4" key="1">
    <citation type="submission" date="2018-04" db="EMBL/GenBank/DDBJ databases">
        <title>Complete genome sequence of Hydrogenophilus thermoluteolus TH-1.</title>
        <authorList>
            <person name="Arai H."/>
        </authorList>
    </citation>
    <scope>NUCLEOTIDE SEQUENCE [LARGE SCALE GENOMIC DNA]</scope>
    <source>
        <strain evidence="3 4">TH-1</strain>
    </source>
</reference>
<feature type="region of interest" description="Disordered" evidence="1">
    <location>
        <begin position="300"/>
        <end position="351"/>
    </location>
</feature>